<sequence>MARTQSSQNKQPKDAFDVHEARQQFPGLSQDVVAFNNAHGTVVHQGCIEAVAKEMSSYPFELGSDDPRGKQREANLTEQRAELAAFMNAAVDEIAFGQSTTLLLRTLGQALRPKMDGDSEMIVSLLDHEASATSWLALASSLGIAIKWWAPPPGDDPCLSLDTLRPLLTSKTRIVACNHVSNVVGTIHPIREIADLVHTIPGAVLVVDGVSFAPHRPIDVKALDVDFYCFSWYKVYGPHIAQLYGRRDVQKRLITHISHSFLAMWPGFDWRLRIGMNTFELELGLVPITRHITSIGWKKIIAQEIVLLDIFLSHLRQRPGTYRIFGEKTSNPDRRVSLVTFQVLGQSSRGLMNRIHQKTRFRIDAGHCFAPRPTHDVLKVDAGGLIRVSFVHYNTVQEVKDFCEDLEEAVASNN</sequence>
<dbReference type="InterPro" id="IPR015422">
    <property type="entry name" value="PyrdxlP-dep_Trfase_small"/>
</dbReference>
<keyword evidence="2" id="KW-0808">Transferase</keyword>
<proteinExistence type="predicted"/>
<dbReference type="Gene3D" id="3.40.640.10">
    <property type="entry name" value="Type I PLP-dependent aspartate aminotransferase-like (Major domain)"/>
    <property type="match status" value="1"/>
</dbReference>
<evidence type="ECO:0000313" key="2">
    <source>
        <dbReference type="EMBL" id="KAF2108872.1"/>
    </source>
</evidence>
<gene>
    <name evidence="2" type="ORF">BDV96DRAFT_652479</name>
</gene>
<dbReference type="SUPFAM" id="SSF53383">
    <property type="entry name" value="PLP-dependent transferases"/>
    <property type="match status" value="1"/>
</dbReference>
<name>A0A6A5YP66_9PLEO</name>
<dbReference type="InterPro" id="IPR000192">
    <property type="entry name" value="Aminotrans_V_dom"/>
</dbReference>
<dbReference type="InterPro" id="IPR015424">
    <property type="entry name" value="PyrdxlP-dep_Trfase"/>
</dbReference>
<dbReference type="OrthoDB" id="420046at2759"/>
<reference evidence="2" key="1">
    <citation type="journal article" date="2020" name="Stud. Mycol.">
        <title>101 Dothideomycetes genomes: a test case for predicting lifestyles and emergence of pathogens.</title>
        <authorList>
            <person name="Haridas S."/>
            <person name="Albert R."/>
            <person name="Binder M."/>
            <person name="Bloem J."/>
            <person name="Labutti K."/>
            <person name="Salamov A."/>
            <person name="Andreopoulos B."/>
            <person name="Baker S."/>
            <person name="Barry K."/>
            <person name="Bills G."/>
            <person name="Bluhm B."/>
            <person name="Cannon C."/>
            <person name="Castanera R."/>
            <person name="Culley D."/>
            <person name="Daum C."/>
            <person name="Ezra D."/>
            <person name="Gonzalez J."/>
            <person name="Henrissat B."/>
            <person name="Kuo A."/>
            <person name="Liang C."/>
            <person name="Lipzen A."/>
            <person name="Lutzoni F."/>
            <person name="Magnuson J."/>
            <person name="Mondo S."/>
            <person name="Nolan M."/>
            <person name="Ohm R."/>
            <person name="Pangilinan J."/>
            <person name="Park H.-J."/>
            <person name="Ramirez L."/>
            <person name="Alfaro M."/>
            <person name="Sun H."/>
            <person name="Tritt A."/>
            <person name="Yoshinaga Y."/>
            <person name="Zwiers L.-H."/>
            <person name="Turgeon B."/>
            <person name="Goodwin S."/>
            <person name="Spatafora J."/>
            <person name="Crous P."/>
            <person name="Grigoriev I."/>
        </authorList>
    </citation>
    <scope>NUCLEOTIDE SEQUENCE</scope>
    <source>
        <strain evidence="2">CBS 627.86</strain>
    </source>
</reference>
<dbReference type="Proteomes" id="UP000799770">
    <property type="component" value="Unassembled WGS sequence"/>
</dbReference>
<accession>A0A6A5YP66</accession>
<dbReference type="AlphaFoldDB" id="A0A6A5YP66"/>
<dbReference type="Gene3D" id="3.90.1150.10">
    <property type="entry name" value="Aspartate Aminotransferase, domain 1"/>
    <property type="match status" value="1"/>
</dbReference>
<dbReference type="EMBL" id="ML977345">
    <property type="protein sequence ID" value="KAF2108872.1"/>
    <property type="molecule type" value="Genomic_DNA"/>
</dbReference>
<dbReference type="PANTHER" id="PTHR43586:SF21">
    <property type="entry name" value="PYRIDOXAL PHOSPHATE (PLP)-DEPENDENT ASPARTATE AMINOTRANSFERASE SUPERFAMILY"/>
    <property type="match status" value="1"/>
</dbReference>
<keyword evidence="3" id="KW-1185">Reference proteome</keyword>
<organism evidence="2 3">
    <name type="scientific">Lophiotrema nucula</name>
    <dbReference type="NCBI Taxonomy" id="690887"/>
    <lineage>
        <taxon>Eukaryota</taxon>
        <taxon>Fungi</taxon>
        <taxon>Dikarya</taxon>
        <taxon>Ascomycota</taxon>
        <taxon>Pezizomycotina</taxon>
        <taxon>Dothideomycetes</taxon>
        <taxon>Pleosporomycetidae</taxon>
        <taxon>Pleosporales</taxon>
        <taxon>Lophiotremataceae</taxon>
        <taxon>Lophiotrema</taxon>
    </lineage>
</organism>
<dbReference type="InterPro" id="IPR015421">
    <property type="entry name" value="PyrdxlP-dep_Trfase_major"/>
</dbReference>
<dbReference type="GO" id="GO:0016740">
    <property type="term" value="F:transferase activity"/>
    <property type="evidence" value="ECO:0007669"/>
    <property type="project" value="UniProtKB-KW"/>
</dbReference>
<dbReference type="Pfam" id="PF00266">
    <property type="entry name" value="Aminotran_5"/>
    <property type="match status" value="1"/>
</dbReference>
<feature type="domain" description="Aminotransferase class V" evidence="1">
    <location>
        <begin position="67"/>
        <end position="402"/>
    </location>
</feature>
<protein>
    <submittedName>
        <fullName evidence="2">Pyridoxal phosphate-dependent transferase</fullName>
    </submittedName>
</protein>
<dbReference type="PANTHER" id="PTHR43586">
    <property type="entry name" value="CYSTEINE DESULFURASE"/>
    <property type="match status" value="1"/>
</dbReference>
<evidence type="ECO:0000259" key="1">
    <source>
        <dbReference type="Pfam" id="PF00266"/>
    </source>
</evidence>
<evidence type="ECO:0000313" key="3">
    <source>
        <dbReference type="Proteomes" id="UP000799770"/>
    </source>
</evidence>